<evidence type="ECO:0000256" key="1">
    <source>
        <dbReference type="ARBA" id="ARBA00004123"/>
    </source>
</evidence>
<keyword evidence="14" id="KW-0539">Nucleus</keyword>
<dbReference type="SUPFAM" id="SSF68906">
    <property type="entry name" value="SAP domain"/>
    <property type="match status" value="1"/>
</dbReference>
<evidence type="ECO:0000256" key="15">
    <source>
        <dbReference type="ARBA" id="ARBA00031811"/>
    </source>
</evidence>
<feature type="compositionally biased region" description="Low complexity" evidence="16">
    <location>
        <begin position="602"/>
        <end position="616"/>
    </location>
</feature>
<dbReference type="PIRSF" id="PIRSF003033">
    <property type="entry name" value="Ku70"/>
    <property type="match status" value="1"/>
</dbReference>
<dbReference type="Pfam" id="PF03731">
    <property type="entry name" value="Ku_N"/>
    <property type="match status" value="1"/>
</dbReference>
<keyword evidence="5" id="KW-0547">Nucleotide-binding</keyword>
<dbReference type="Proteomes" id="UP001211907">
    <property type="component" value="Unassembled WGS sequence"/>
</dbReference>
<dbReference type="GO" id="GO:0000723">
    <property type="term" value="P:telomere maintenance"/>
    <property type="evidence" value="ECO:0007669"/>
    <property type="project" value="InterPro"/>
</dbReference>
<protein>
    <recommendedName>
        <fullName evidence="4">ATP-dependent DNA helicase II subunit 1</fullName>
    </recommendedName>
    <alternativeName>
        <fullName evidence="15">ATP-dependent DNA helicase II subunit Ku70</fullName>
    </alternativeName>
</protein>
<dbReference type="Gene3D" id="4.10.970.10">
    <property type="entry name" value="Ku70, bridge and pillars"/>
    <property type="match status" value="1"/>
</dbReference>
<comment type="similarity">
    <text evidence="3">Belongs to the ku70 family.</text>
</comment>
<reference evidence="18" key="1">
    <citation type="submission" date="2020-05" db="EMBL/GenBank/DDBJ databases">
        <title>Phylogenomic resolution of chytrid fungi.</title>
        <authorList>
            <person name="Stajich J.E."/>
            <person name="Amses K."/>
            <person name="Simmons R."/>
            <person name="Seto K."/>
            <person name="Myers J."/>
            <person name="Bonds A."/>
            <person name="Quandt C.A."/>
            <person name="Barry K."/>
            <person name="Liu P."/>
            <person name="Grigoriev I."/>
            <person name="Longcore J.E."/>
            <person name="James T.Y."/>
        </authorList>
    </citation>
    <scope>NUCLEOTIDE SEQUENCE</scope>
    <source>
        <strain evidence="18">JEL0513</strain>
    </source>
</reference>
<feature type="domain" description="Ku" evidence="17">
    <location>
        <begin position="342"/>
        <end position="490"/>
    </location>
</feature>
<dbReference type="GO" id="GO:0006310">
    <property type="term" value="P:DNA recombination"/>
    <property type="evidence" value="ECO:0007669"/>
    <property type="project" value="UniProtKB-KW"/>
</dbReference>
<dbReference type="GO" id="GO:0000781">
    <property type="term" value="C:chromosome, telomeric region"/>
    <property type="evidence" value="ECO:0007669"/>
    <property type="project" value="UniProtKB-SubCell"/>
</dbReference>
<dbReference type="SMART" id="SM00559">
    <property type="entry name" value="Ku78"/>
    <property type="match status" value="1"/>
</dbReference>
<dbReference type="GO" id="GO:0016787">
    <property type="term" value="F:hydrolase activity"/>
    <property type="evidence" value="ECO:0007669"/>
    <property type="project" value="UniProtKB-KW"/>
</dbReference>
<evidence type="ECO:0000256" key="16">
    <source>
        <dbReference type="SAM" id="MobiDB-lite"/>
    </source>
</evidence>
<dbReference type="InterPro" id="IPR016194">
    <property type="entry name" value="SPOC-like_C_dom_sf"/>
</dbReference>
<evidence type="ECO:0000256" key="12">
    <source>
        <dbReference type="ARBA" id="ARBA00023172"/>
    </source>
</evidence>
<dbReference type="CDD" id="cd00788">
    <property type="entry name" value="KU70"/>
    <property type="match status" value="1"/>
</dbReference>
<keyword evidence="12" id="KW-0233">DNA recombination</keyword>
<evidence type="ECO:0000256" key="5">
    <source>
        <dbReference type="ARBA" id="ARBA00022741"/>
    </source>
</evidence>
<comment type="caution">
    <text evidence="18">The sequence shown here is derived from an EMBL/GenBank/DDBJ whole genome shotgun (WGS) entry which is preliminary data.</text>
</comment>
<keyword evidence="19" id="KW-1185">Reference proteome</keyword>
<evidence type="ECO:0000256" key="8">
    <source>
        <dbReference type="ARBA" id="ARBA00022806"/>
    </source>
</evidence>
<evidence type="ECO:0000256" key="7">
    <source>
        <dbReference type="ARBA" id="ARBA00022801"/>
    </source>
</evidence>
<evidence type="ECO:0000256" key="9">
    <source>
        <dbReference type="ARBA" id="ARBA00022840"/>
    </source>
</evidence>
<dbReference type="SUPFAM" id="SSF100939">
    <property type="entry name" value="SPOC domain-like"/>
    <property type="match status" value="1"/>
</dbReference>
<keyword evidence="13" id="KW-0234">DNA repair</keyword>
<comment type="subcellular location">
    <subcellularLocation>
        <location evidence="2">Chromosome</location>
        <location evidence="2">Telomere</location>
    </subcellularLocation>
    <subcellularLocation>
        <location evidence="1">Nucleus</location>
    </subcellularLocation>
</comment>
<dbReference type="Gene3D" id="1.10.1600.10">
    <property type="match status" value="1"/>
</dbReference>
<dbReference type="GO" id="GO:0003684">
    <property type="term" value="F:damaged DNA binding"/>
    <property type="evidence" value="ECO:0007669"/>
    <property type="project" value="InterPro"/>
</dbReference>
<dbReference type="Pfam" id="PF03730">
    <property type="entry name" value="Ku_C"/>
    <property type="match status" value="1"/>
</dbReference>
<evidence type="ECO:0000256" key="13">
    <source>
        <dbReference type="ARBA" id="ARBA00023204"/>
    </source>
</evidence>
<gene>
    <name evidence="18" type="primary">XRCC6</name>
    <name evidence="18" type="ORF">HK100_011391</name>
</gene>
<feature type="region of interest" description="Disordered" evidence="16">
    <location>
        <begin position="575"/>
        <end position="618"/>
    </location>
</feature>
<dbReference type="InterPro" id="IPR005160">
    <property type="entry name" value="Ku_C"/>
</dbReference>
<name>A0AAD5XKX2_9FUNG</name>
<evidence type="ECO:0000256" key="6">
    <source>
        <dbReference type="ARBA" id="ARBA00022763"/>
    </source>
</evidence>
<evidence type="ECO:0000256" key="4">
    <source>
        <dbReference type="ARBA" id="ARBA00021796"/>
    </source>
</evidence>
<dbReference type="GO" id="GO:0005524">
    <property type="term" value="F:ATP binding"/>
    <property type="evidence" value="ECO:0007669"/>
    <property type="project" value="UniProtKB-KW"/>
</dbReference>
<dbReference type="SUPFAM" id="SSF53300">
    <property type="entry name" value="vWA-like"/>
    <property type="match status" value="1"/>
</dbReference>
<dbReference type="InterPro" id="IPR005161">
    <property type="entry name" value="Ku_N"/>
</dbReference>
<dbReference type="GO" id="GO:0006303">
    <property type="term" value="P:double-strand break repair via nonhomologous end joining"/>
    <property type="evidence" value="ECO:0007669"/>
    <property type="project" value="InterPro"/>
</dbReference>
<sequence>MSSSWQTTYGDYGDGNDGDENDEADEETREQLDQRRDCLVYLIDASSAMTTTPPLVEASLEWNTELPETPFRACVAAAAAQFRNRIINDHHDRVAVVLFGCVKPNNPLAFAGIHVLQDLDEPSASRIQQLERLAGPSSNIFDTEIGSADSFVLHEAFWVVNTIFSKGAKKNDHKRVFLMTNTSYPHYDNLELQRLAITRAKDLSANGAIIYLFGLENANENFEFDKFYKDNIVVSAENSANDVVTSSFDSNATDTVDNQDEEMRYFNASGGGLEALTKRVEQKVFKKRTYFRCPMILGDGLEFGIRGYNLISEVKPSSYTYLVGATNEEAAVQTSYVCKTTSEQLGASDMDSYYLFGGGKAVFTKEEIAEIKHFGNPGLRLIGFKPLETILRKPYYNMKHSVFVVPDETTYTGSSSIFIQFLARIHAKDKAVICSFLPRKGSSPRVVALLPQMEEYDIHGNVIKPSGFHLIHVPFNDDLRKPDAPAFDINKKLSILEPAIKAFGDVIDKTTIKNFSVFNYQNPSLQKHYANLQAVALKKDAAEEVIDSTEPNNAAIMRRIAKFVPIVYDLLPEEEEEKPNPVVPKRKAAKVSNDDDEGGGSSSNSAAKKSKTSSNAEVSEELVKDAYTNATLNKLTVVVLTAFLRQKGVPAAKKKGDLVAQVEAFFNDA</sequence>
<organism evidence="18 19">
    <name type="scientific">Physocladia obscura</name>
    <dbReference type="NCBI Taxonomy" id="109957"/>
    <lineage>
        <taxon>Eukaryota</taxon>
        <taxon>Fungi</taxon>
        <taxon>Fungi incertae sedis</taxon>
        <taxon>Chytridiomycota</taxon>
        <taxon>Chytridiomycota incertae sedis</taxon>
        <taxon>Chytridiomycetes</taxon>
        <taxon>Chytridiales</taxon>
        <taxon>Chytriomycetaceae</taxon>
        <taxon>Physocladia</taxon>
    </lineage>
</organism>
<evidence type="ECO:0000256" key="10">
    <source>
        <dbReference type="ARBA" id="ARBA00022895"/>
    </source>
</evidence>
<dbReference type="InterPro" id="IPR027388">
    <property type="entry name" value="Ku70_bridge/pillars_dom_sf"/>
</dbReference>
<dbReference type="EMBL" id="JADGJH010000007">
    <property type="protein sequence ID" value="KAJ3143092.1"/>
    <property type="molecule type" value="Genomic_DNA"/>
</dbReference>
<feature type="compositionally biased region" description="Acidic residues" evidence="16">
    <location>
        <begin position="14"/>
        <end position="28"/>
    </location>
</feature>
<evidence type="ECO:0000256" key="14">
    <source>
        <dbReference type="ARBA" id="ARBA00023242"/>
    </source>
</evidence>
<dbReference type="GO" id="GO:0042162">
    <property type="term" value="F:telomeric DNA binding"/>
    <property type="evidence" value="ECO:0007669"/>
    <property type="project" value="InterPro"/>
</dbReference>
<evidence type="ECO:0000256" key="3">
    <source>
        <dbReference type="ARBA" id="ARBA00005240"/>
    </source>
</evidence>
<dbReference type="InterPro" id="IPR036361">
    <property type="entry name" value="SAP_dom_sf"/>
</dbReference>
<dbReference type="InterPro" id="IPR036465">
    <property type="entry name" value="vWFA_dom_sf"/>
</dbReference>
<evidence type="ECO:0000313" key="18">
    <source>
        <dbReference type="EMBL" id="KAJ3143092.1"/>
    </source>
</evidence>
<keyword evidence="6" id="KW-0227">DNA damage</keyword>
<evidence type="ECO:0000256" key="2">
    <source>
        <dbReference type="ARBA" id="ARBA00004574"/>
    </source>
</evidence>
<dbReference type="GO" id="GO:0043564">
    <property type="term" value="C:Ku70:Ku80 complex"/>
    <property type="evidence" value="ECO:0007669"/>
    <property type="project" value="InterPro"/>
</dbReference>
<dbReference type="NCBIfam" id="TIGR00578">
    <property type="entry name" value="ku70"/>
    <property type="match status" value="1"/>
</dbReference>
<evidence type="ECO:0000313" key="19">
    <source>
        <dbReference type="Proteomes" id="UP001211907"/>
    </source>
</evidence>
<evidence type="ECO:0000259" key="17">
    <source>
        <dbReference type="SMART" id="SM00559"/>
    </source>
</evidence>
<keyword evidence="11" id="KW-0238">DNA-binding</keyword>
<dbReference type="GO" id="GO:0003678">
    <property type="term" value="F:DNA helicase activity"/>
    <property type="evidence" value="ECO:0007669"/>
    <property type="project" value="InterPro"/>
</dbReference>
<dbReference type="Gene3D" id="1.10.720.30">
    <property type="entry name" value="SAP domain"/>
    <property type="match status" value="1"/>
</dbReference>
<dbReference type="PANTHER" id="PTHR12604:SF2">
    <property type="entry name" value="X-RAY REPAIR CROSS-COMPLEMENTING PROTEIN 6"/>
    <property type="match status" value="1"/>
</dbReference>
<dbReference type="GO" id="GO:0003690">
    <property type="term" value="F:double-stranded DNA binding"/>
    <property type="evidence" value="ECO:0007669"/>
    <property type="project" value="TreeGrafter"/>
</dbReference>
<dbReference type="PANTHER" id="PTHR12604">
    <property type="entry name" value="KU AUTOANTIGEN DNA HELICASE"/>
    <property type="match status" value="1"/>
</dbReference>
<dbReference type="InterPro" id="IPR006165">
    <property type="entry name" value="Ku70"/>
</dbReference>
<feature type="region of interest" description="Disordered" evidence="16">
    <location>
        <begin position="1"/>
        <end position="32"/>
    </location>
</feature>
<keyword evidence="10" id="KW-0158">Chromosome</keyword>
<accession>A0AAD5XKX2</accession>
<dbReference type="InterPro" id="IPR047087">
    <property type="entry name" value="KU70_core_dom"/>
</dbReference>
<keyword evidence="8" id="KW-0347">Helicase</keyword>
<dbReference type="AlphaFoldDB" id="A0AAD5XKX2"/>
<evidence type="ECO:0000256" key="11">
    <source>
        <dbReference type="ARBA" id="ARBA00023125"/>
    </source>
</evidence>
<dbReference type="Gene3D" id="2.40.290.10">
    <property type="match status" value="1"/>
</dbReference>
<keyword evidence="7" id="KW-0378">Hydrolase</keyword>
<dbReference type="InterPro" id="IPR006164">
    <property type="entry name" value="DNA_bd_Ku70/Ku80"/>
</dbReference>
<keyword evidence="10" id="KW-0779">Telomere</keyword>
<dbReference type="Gene3D" id="3.40.50.410">
    <property type="entry name" value="von Willebrand factor, type A domain"/>
    <property type="match status" value="1"/>
</dbReference>
<keyword evidence="9" id="KW-0067">ATP-binding</keyword>
<dbReference type="Pfam" id="PF02735">
    <property type="entry name" value="Ku"/>
    <property type="match status" value="1"/>
</dbReference>
<proteinExistence type="inferred from homology"/>